<evidence type="ECO:0000313" key="9">
    <source>
        <dbReference type="EMBL" id="SIR96112.1"/>
    </source>
</evidence>
<dbReference type="GO" id="GO:0006400">
    <property type="term" value="P:tRNA modification"/>
    <property type="evidence" value="ECO:0007669"/>
    <property type="project" value="InterPro"/>
</dbReference>
<dbReference type="Gene3D" id="3.40.50.620">
    <property type="entry name" value="HUPs"/>
    <property type="match status" value="1"/>
</dbReference>
<proteinExistence type="inferred from homology"/>
<feature type="domain" description="Glutamyl/glutaminyl-tRNA synthetase class Ib catalytic" evidence="8">
    <location>
        <begin position="10"/>
        <end position="300"/>
    </location>
</feature>
<dbReference type="PROSITE" id="PS00178">
    <property type="entry name" value="AA_TRNA_LIGASE_I"/>
    <property type="match status" value="1"/>
</dbReference>
<organism evidence="9 10">
    <name type="scientific">Williamsia sterculiae</name>
    <dbReference type="NCBI Taxonomy" id="1344003"/>
    <lineage>
        <taxon>Bacteria</taxon>
        <taxon>Bacillati</taxon>
        <taxon>Actinomycetota</taxon>
        <taxon>Actinomycetes</taxon>
        <taxon>Mycobacteriales</taxon>
        <taxon>Nocardiaceae</taxon>
        <taxon>Williamsia</taxon>
    </lineage>
</organism>
<dbReference type="EMBL" id="FTNT01000004">
    <property type="protein sequence ID" value="SIR96112.1"/>
    <property type="molecule type" value="Genomic_DNA"/>
</dbReference>
<dbReference type="NCBIfam" id="NF004315">
    <property type="entry name" value="PRK05710.1-4"/>
    <property type="match status" value="1"/>
</dbReference>
<evidence type="ECO:0000256" key="1">
    <source>
        <dbReference type="ARBA" id="ARBA00022598"/>
    </source>
</evidence>
<keyword evidence="7" id="KW-0648">Protein biosynthesis</keyword>
<dbReference type="PANTHER" id="PTHR43311">
    <property type="entry name" value="GLUTAMATE--TRNA LIGASE"/>
    <property type="match status" value="1"/>
</dbReference>
<dbReference type="InterPro" id="IPR014729">
    <property type="entry name" value="Rossmann-like_a/b/a_fold"/>
</dbReference>
<evidence type="ECO:0000256" key="6">
    <source>
        <dbReference type="ARBA" id="ARBA00023146"/>
    </source>
</evidence>
<keyword evidence="3 7" id="KW-0547">Nucleotide-binding</keyword>
<dbReference type="InterPro" id="IPR022380">
    <property type="entry name" value="Glu-Q_tRNA(Asp)_Synthase"/>
</dbReference>
<dbReference type="Proteomes" id="UP000186218">
    <property type="component" value="Unassembled WGS sequence"/>
</dbReference>
<dbReference type="AlphaFoldDB" id="A0A1N7F783"/>
<dbReference type="NCBIfam" id="TIGR03838">
    <property type="entry name" value="queuosine_YadB"/>
    <property type="match status" value="1"/>
</dbReference>
<keyword evidence="5 7" id="KW-0067">ATP-binding</keyword>
<dbReference type="GO" id="GO:0004818">
    <property type="term" value="F:glutamate-tRNA ligase activity"/>
    <property type="evidence" value="ECO:0007669"/>
    <property type="project" value="TreeGrafter"/>
</dbReference>
<protein>
    <submittedName>
        <fullName evidence="9">Glutamyl-tRNA synthetase</fullName>
    </submittedName>
</protein>
<evidence type="ECO:0000256" key="4">
    <source>
        <dbReference type="ARBA" id="ARBA00022833"/>
    </source>
</evidence>
<dbReference type="GO" id="GO:0006424">
    <property type="term" value="P:glutamyl-tRNA aminoacylation"/>
    <property type="evidence" value="ECO:0007669"/>
    <property type="project" value="InterPro"/>
</dbReference>
<evidence type="ECO:0000313" key="10">
    <source>
        <dbReference type="Proteomes" id="UP000186218"/>
    </source>
</evidence>
<gene>
    <name evidence="9" type="ORF">SAMN05445060_1883</name>
</gene>
<sequence length="314" mass="33948">MIPTDVGVGRYAPSPSGDLHIGNLRTALLAWLFARHTDRGFVLRMEDLDRVAHGAAERQLDDLRALGIDWEPPVVRQSDRRSFYDNTIETLTARGLTYECWCTRREILEAPAAPHTPAGAYPGTCRNLTGAELAERRAGNRPPALRLRSSVQHMTVTDLLHGEYTGAVDDLVLRRNDGTPAYNLVVVVDDAAQGVDQVVRGDDLLSSTPRQAYLAALLDIAVPTYAHVPMALNREGVRLAKRDGAVTLADLAAAGVTAPVAVSVIAESLGLAARGESVTASDLLTRFDPALLPRQPWVFDPSSVRRSVVRPAPG</sequence>
<dbReference type="SUPFAM" id="SSF52374">
    <property type="entry name" value="Nucleotidylyl transferase"/>
    <property type="match status" value="1"/>
</dbReference>
<comment type="similarity">
    <text evidence="7">Belongs to the class-I aminoacyl-tRNA synthetase family.</text>
</comment>
<dbReference type="PANTHER" id="PTHR43311:SF1">
    <property type="entry name" value="GLUTAMYL-Q TRNA(ASP) SYNTHETASE"/>
    <property type="match status" value="1"/>
</dbReference>
<reference evidence="9 10" key="1">
    <citation type="submission" date="2017-01" db="EMBL/GenBank/DDBJ databases">
        <authorList>
            <person name="Mah S.A."/>
            <person name="Swanson W.J."/>
            <person name="Moy G.W."/>
            <person name="Vacquier V.D."/>
        </authorList>
    </citation>
    <scope>NUCLEOTIDE SEQUENCE [LARGE SCALE GENOMIC DNA]</scope>
    <source>
        <strain evidence="9 10">CPCC 203464</strain>
    </source>
</reference>
<keyword evidence="2" id="KW-0479">Metal-binding</keyword>
<dbReference type="STRING" id="1344003.SAMN05445060_1883"/>
<dbReference type="GO" id="GO:0005524">
    <property type="term" value="F:ATP binding"/>
    <property type="evidence" value="ECO:0007669"/>
    <property type="project" value="UniProtKB-KW"/>
</dbReference>
<evidence type="ECO:0000256" key="3">
    <source>
        <dbReference type="ARBA" id="ARBA00022741"/>
    </source>
</evidence>
<evidence type="ECO:0000256" key="7">
    <source>
        <dbReference type="RuleBase" id="RU363037"/>
    </source>
</evidence>
<accession>A0A1N7F783</accession>
<dbReference type="InterPro" id="IPR000924">
    <property type="entry name" value="Glu/Gln-tRNA-synth"/>
</dbReference>
<keyword evidence="6 7" id="KW-0030">Aminoacyl-tRNA synthetase</keyword>
<evidence type="ECO:0000256" key="5">
    <source>
        <dbReference type="ARBA" id="ARBA00022840"/>
    </source>
</evidence>
<evidence type="ECO:0000259" key="8">
    <source>
        <dbReference type="Pfam" id="PF00749"/>
    </source>
</evidence>
<name>A0A1N7F783_9NOCA</name>
<dbReference type="InterPro" id="IPR001412">
    <property type="entry name" value="aa-tRNA-synth_I_CS"/>
</dbReference>
<dbReference type="Pfam" id="PF00749">
    <property type="entry name" value="tRNA-synt_1c"/>
    <property type="match status" value="1"/>
</dbReference>
<dbReference type="GO" id="GO:0008270">
    <property type="term" value="F:zinc ion binding"/>
    <property type="evidence" value="ECO:0007669"/>
    <property type="project" value="InterPro"/>
</dbReference>
<dbReference type="PRINTS" id="PR00987">
    <property type="entry name" value="TRNASYNTHGLU"/>
</dbReference>
<dbReference type="InterPro" id="IPR049940">
    <property type="entry name" value="GluQ/Sye"/>
</dbReference>
<keyword evidence="1 7" id="KW-0436">Ligase</keyword>
<evidence type="ECO:0000256" key="2">
    <source>
        <dbReference type="ARBA" id="ARBA00022723"/>
    </source>
</evidence>
<keyword evidence="4" id="KW-0862">Zinc</keyword>
<keyword evidence="10" id="KW-1185">Reference proteome</keyword>
<dbReference type="GO" id="GO:0005829">
    <property type="term" value="C:cytosol"/>
    <property type="evidence" value="ECO:0007669"/>
    <property type="project" value="TreeGrafter"/>
</dbReference>
<dbReference type="InterPro" id="IPR020058">
    <property type="entry name" value="Glu/Gln-tRNA-synth_Ib_cat-dom"/>
</dbReference>